<proteinExistence type="inferred from homology"/>
<comment type="subcellular location">
    <subcellularLocation>
        <location evidence="1">Membrane</location>
        <topology evidence="1">Multi-pass membrane protein</topology>
    </subcellularLocation>
</comment>
<evidence type="ECO:0000313" key="8">
    <source>
        <dbReference type="EMBL" id="KAG2492919.1"/>
    </source>
</evidence>
<reference evidence="8" key="1">
    <citation type="journal article" date="2020" name="bioRxiv">
        <title>Comparative genomics of Chlamydomonas.</title>
        <authorList>
            <person name="Craig R.J."/>
            <person name="Hasan A.R."/>
            <person name="Ness R.W."/>
            <person name="Keightley P.D."/>
        </authorList>
    </citation>
    <scope>NUCLEOTIDE SEQUENCE</scope>
    <source>
        <strain evidence="8">CCAP 11/70</strain>
    </source>
</reference>
<feature type="region of interest" description="Disordered" evidence="6">
    <location>
        <begin position="531"/>
        <end position="658"/>
    </location>
</feature>
<feature type="compositionally biased region" description="Gly residues" evidence="6">
    <location>
        <begin position="608"/>
        <end position="649"/>
    </location>
</feature>
<dbReference type="Gene3D" id="1.20.140.140">
    <property type="entry name" value="Calcium release-activated calcium channel protein Orai"/>
    <property type="match status" value="1"/>
</dbReference>
<evidence type="ECO:0000256" key="3">
    <source>
        <dbReference type="ARBA" id="ARBA00022692"/>
    </source>
</evidence>
<name>A0A835Y8F2_9CHLO</name>
<keyword evidence="4 7" id="KW-1133">Transmembrane helix</keyword>
<feature type="compositionally biased region" description="Low complexity" evidence="6">
    <location>
        <begin position="458"/>
        <end position="471"/>
    </location>
</feature>
<keyword evidence="5 7" id="KW-0472">Membrane</keyword>
<comment type="similarity">
    <text evidence="2">Belongs to the Orai family.</text>
</comment>
<keyword evidence="3 7" id="KW-0812">Transmembrane</keyword>
<dbReference type="OrthoDB" id="544792at2759"/>
<comment type="caution">
    <text evidence="8">The sequence shown here is derived from an EMBL/GenBank/DDBJ whole genome shotgun (WGS) entry which is preliminary data.</text>
</comment>
<evidence type="ECO:0000256" key="7">
    <source>
        <dbReference type="SAM" id="Phobius"/>
    </source>
</evidence>
<protein>
    <submittedName>
        <fullName evidence="8">Uncharacterized protein</fullName>
    </submittedName>
</protein>
<evidence type="ECO:0000256" key="4">
    <source>
        <dbReference type="ARBA" id="ARBA00022989"/>
    </source>
</evidence>
<feature type="compositionally biased region" description="Gly residues" evidence="6">
    <location>
        <begin position="487"/>
        <end position="502"/>
    </location>
</feature>
<dbReference type="Proteomes" id="UP000612055">
    <property type="component" value="Unassembled WGS sequence"/>
</dbReference>
<dbReference type="InterPro" id="IPR038350">
    <property type="entry name" value="Orai_sf"/>
</dbReference>
<dbReference type="Pfam" id="PF07856">
    <property type="entry name" value="Orai-1"/>
    <property type="match status" value="1"/>
</dbReference>
<dbReference type="AlphaFoldDB" id="A0A835Y8F2"/>
<organism evidence="8 9">
    <name type="scientific">Edaphochlamys debaryana</name>
    <dbReference type="NCBI Taxonomy" id="47281"/>
    <lineage>
        <taxon>Eukaryota</taxon>
        <taxon>Viridiplantae</taxon>
        <taxon>Chlorophyta</taxon>
        <taxon>core chlorophytes</taxon>
        <taxon>Chlorophyceae</taxon>
        <taxon>CS clade</taxon>
        <taxon>Chlamydomonadales</taxon>
        <taxon>Chlamydomonadales incertae sedis</taxon>
        <taxon>Edaphochlamys</taxon>
    </lineage>
</organism>
<accession>A0A835Y8F2</accession>
<dbReference type="InterPro" id="IPR012446">
    <property type="entry name" value="CRAC_channel"/>
</dbReference>
<evidence type="ECO:0000256" key="2">
    <source>
        <dbReference type="ARBA" id="ARBA00008062"/>
    </source>
</evidence>
<feature type="transmembrane region" description="Helical" evidence="7">
    <location>
        <begin position="201"/>
        <end position="222"/>
    </location>
</feature>
<feature type="region of interest" description="Disordered" evidence="6">
    <location>
        <begin position="422"/>
        <end position="502"/>
    </location>
</feature>
<evidence type="ECO:0000256" key="5">
    <source>
        <dbReference type="ARBA" id="ARBA00023136"/>
    </source>
</evidence>
<dbReference type="EMBL" id="JAEHOE010000041">
    <property type="protein sequence ID" value="KAG2492919.1"/>
    <property type="molecule type" value="Genomic_DNA"/>
</dbReference>
<sequence>MLQASGRGERVGSRAFREEQREWRRADLDWRTHTVQQASTKLAQRELFRQWRAYSEEQRLLGNCQALWSRHVVRNQRDVEEAVEKLKVLAQLGALTAGFAVSAFYDFQWDPPPVDLVLPFFGLATALTVGFELNCCVLCTLMLSSAVKVGKSYISEEEEAEYLWRVRHWAVTCGRGALPPAPRRDFRRHWDARCEGRWRTALTLFLAGIPTFFAVMGLAGYLKFWASPATVVVTAVIMAAAFVYTLGLSSDWAKALLGRRRDDPALEAQWQGGGWWQAADQSRALPFGFHQVPDKDSVWPPPYDAVRQQPPGAADDLPYPAILGLAPWPTAVSLSGAPGAAAAAMADVAGPGAVRCGGMPVGSGGAAGPRRAGTNSAEAESLAGSLFEGSDAVSLSYTDHGVRHSSSAAGSLPAGALLAPSAGWGPSGADRPSAPDRLPTAGPGGGLDGSQATPATVPASAELPLALPLAPDGTGEGSSGGVASWASGGGGGSGSGSGSGGAGAGAGLLTLSLSLAGRARSGRLAPVLASVSEEGGGEDRLGASQSSLGSGPEAQAGFTEAPTGPAEALTGPRVPLVGPPGGSQVRRRPGRGQLQEEGERPPVAVAGAGQGGGLGSVRGEAGSGGAVRQAGAGGGSGWEQSGLGAGGRPQAGPGPPAP</sequence>
<feature type="transmembrane region" description="Helical" evidence="7">
    <location>
        <begin position="228"/>
        <end position="249"/>
    </location>
</feature>
<keyword evidence="9" id="KW-1185">Reference proteome</keyword>
<evidence type="ECO:0000256" key="1">
    <source>
        <dbReference type="ARBA" id="ARBA00004141"/>
    </source>
</evidence>
<gene>
    <name evidence="8" type="ORF">HYH03_008832</name>
</gene>
<evidence type="ECO:0000256" key="6">
    <source>
        <dbReference type="SAM" id="MobiDB-lite"/>
    </source>
</evidence>
<evidence type="ECO:0000313" key="9">
    <source>
        <dbReference type="Proteomes" id="UP000612055"/>
    </source>
</evidence>
<dbReference type="GO" id="GO:0016020">
    <property type="term" value="C:membrane"/>
    <property type="evidence" value="ECO:0007669"/>
    <property type="project" value="UniProtKB-SubCell"/>
</dbReference>